<evidence type="ECO:0000256" key="1">
    <source>
        <dbReference type="ARBA" id="ARBA00009009"/>
    </source>
</evidence>
<dbReference type="Pfam" id="PF13460">
    <property type="entry name" value="NAD_binding_10"/>
    <property type="match status" value="1"/>
</dbReference>
<sequence>MTALEDRFEAAVASSDIAGAVLVVGDTSGDFKYEKAFGVRSLKEGEPKIPLRVDDIFWIASCTKLITAIAALQCVEKGQFSLDEDVTRLLPELKDIEILQGFGKGTENPIMVKATKIITLRQLLTHTSGLAYDVFDPALQRWRRFRGEEAHFTNGSLIYRCTYMQRYVWKPLGITHISFHPEKDPKMGSSMLEMSQRLGGENMFGTPAYPSASAAWTGDEVWAPNMPDDSGGAGGHARPAEYLKILRSITADDGKLLGSEVAAELFKPQLSPSSRSHMLGLTRYKEINDGFGAFPKGTKLDYALGGMVVMEDIEGRRRKGTMFWSGLPNCFWWADRAEGVCGMYASQLVPTMDPKTLTLFAEFEAATHPAIRISKTSAFISNAVLYKSLTGLARRSYEAVSHTQEEQYQDPIKHLLGALFEVDMRVLLLGGTGNLGRRCIPALLAHGHTLTVYIRNPAKLRAMASPAMMERLEIVVGDATDAEGLKKAILDHNIKGIIDVAGNLVLPWQEFLLPKIAKAVSDAAIAVGTERGKPLRVWITSGIMILKIPNSPYTSSDYWPELAKNQHQATCDLVERIPTTKLHWSLLAVAMMSPENPKQIIFDTLEIPNSHKLLVGATTLPGWESSCLAKIPLIGPYLDVYYLSIVKYATKYEAVADFLAEDLEKQSEEYIGMKCQGELFTTLVMCEGRLPQVTLFVTYEKERDDYFTS</sequence>
<dbReference type="InterPro" id="IPR050789">
    <property type="entry name" value="Diverse_Enzym_Activities"/>
</dbReference>
<gene>
    <name evidence="5" type="ORF">G7Y89_g4740</name>
</gene>
<dbReference type="Gene3D" id="3.40.50.720">
    <property type="entry name" value="NAD(P)-binding Rossmann-like Domain"/>
    <property type="match status" value="1"/>
</dbReference>
<dbReference type="InterPro" id="IPR001466">
    <property type="entry name" value="Beta-lactam-related"/>
</dbReference>
<evidence type="ECO:0000313" key="5">
    <source>
        <dbReference type="EMBL" id="KAF4633381.1"/>
    </source>
</evidence>
<dbReference type="OrthoDB" id="428260at2759"/>
<dbReference type="Proteomes" id="UP000566819">
    <property type="component" value="Unassembled WGS sequence"/>
</dbReference>
<feature type="domain" description="Beta-lactamase-related" evidence="3">
    <location>
        <begin position="5"/>
        <end position="138"/>
    </location>
</feature>
<dbReference type="AlphaFoldDB" id="A0A8H4RQW5"/>
<dbReference type="InterPro" id="IPR016040">
    <property type="entry name" value="NAD(P)-bd_dom"/>
</dbReference>
<dbReference type="GO" id="GO:0016787">
    <property type="term" value="F:hydrolase activity"/>
    <property type="evidence" value="ECO:0007669"/>
    <property type="project" value="UniProtKB-KW"/>
</dbReference>
<dbReference type="PANTHER" id="PTHR43283:SF17">
    <property type="entry name" value="(LOVD), PUTATIVE (AFU_ORTHOLOGUE AFUA_5G00920)-RELATED"/>
    <property type="match status" value="1"/>
</dbReference>
<evidence type="ECO:0000313" key="6">
    <source>
        <dbReference type="Proteomes" id="UP000566819"/>
    </source>
</evidence>
<name>A0A8H4RQW5_9HELO</name>
<comment type="similarity">
    <text evidence="1">Belongs to the class-A beta-lactamase family.</text>
</comment>
<dbReference type="SUPFAM" id="SSF56601">
    <property type="entry name" value="beta-lactamase/transpeptidase-like"/>
    <property type="match status" value="1"/>
</dbReference>
<feature type="domain" description="NAD(P)-binding" evidence="4">
    <location>
        <begin position="430"/>
        <end position="595"/>
    </location>
</feature>
<protein>
    <recommendedName>
        <fullName evidence="7">Beta-lactamase-related domain-containing protein</fullName>
    </recommendedName>
</protein>
<keyword evidence="6" id="KW-1185">Reference proteome</keyword>
<dbReference type="Pfam" id="PF00144">
    <property type="entry name" value="Beta-lactamase"/>
    <property type="match status" value="2"/>
</dbReference>
<feature type="domain" description="Beta-lactamase-related" evidence="3">
    <location>
        <begin position="162"/>
        <end position="356"/>
    </location>
</feature>
<dbReference type="InterPro" id="IPR036291">
    <property type="entry name" value="NAD(P)-bd_dom_sf"/>
</dbReference>
<proteinExistence type="inferred from homology"/>
<dbReference type="EMBL" id="JAAMPI010000265">
    <property type="protein sequence ID" value="KAF4633381.1"/>
    <property type="molecule type" value="Genomic_DNA"/>
</dbReference>
<accession>A0A8H4RQW5</accession>
<dbReference type="SUPFAM" id="SSF51735">
    <property type="entry name" value="NAD(P)-binding Rossmann-fold domains"/>
    <property type="match status" value="1"/>
</dbReference>
<evidence type="ECO:0008006" key="7">
    <source>
        <dbReference type="Google" id="ProtNLM"/>
    </source>
</evidence>
<evidence type="ECO:0000259" key="4">
    <source>
        <dbReference type="Pfam" id="PF13460"/>
    </source>
</evidence>
<reference evidence="5 6" key="1">
    <citation type="submission" date="2020-03" db="EMBL/GenBank/DDBJ databases">
        <title>Draft Genome Sequence of Cudoniella acicularis.</title>
        <authorList>
            <person name="Buettner E."/>
            <person name="Kellner H."/>
        </authorList>
    </citation>
    <scope>NUCLEOTIDE SEQUENCE [LARGE SCALE GENOMIC DNA]</scope>
    <source>
        <strain evidence="5 6">DSM 108380</strain>
    </source>
</reference>
<comment type="caution">
    <text evidence="5">The sequence shown here is derived from an EMBL/GenBank/DDBJ whole genome shotgun (WGS) entry which is preliminary data.</text>
</comment>
<dbReference type="PANTHER" id="PTHR43283">
    <property type="entry name" value="BETA-LACTAMASE-RELATED"/>
    <property type="match status" value="1"/>
</dbReference>
<dbReference type="Gene3D" id="3.40.710.10">
    <property type="entry name" value="DD-peptidase/beta-lactamase superfamily"/>
    <property type="match status" value="2"/>
</dbReference>
<dbReference type="InterPro" id="IPR012338">
    <property type="entry name" value="Beta-lactam/transpept-like"/>
</dbReference>
<evidence type="ECO:0000259" key="3">
    <source>
        <dbReference type="Pfam" id="PF00144"/>
    </source>
</evidence>
<evidence type="ECO:0000256" key="2">
    <source>
        <dbReference type="ARBA" id="ARBA00022801"/>
    </source>
</evidence>
<keyword evidence="2" id="KW-0378">Hydrolase</keyword>
<organism evidence="5 6">
    <name type="scientific">Cudoniella acicularis</name>
    <dbReference type="NCBI Taxonomy" id="354080"/>
    <lineage>
        <taxon>Eukaryota</taxon>
        <taxon>Fungi</taxon>
        <taxon>Dikarya</taxon>
        <taxon>Ascomycota</taxon>
        <taxon>Pezizomycotina</taxon>
        <taxon>Leotiomycetes</taxon>
        <taxon>Helotiales</taxon>
        <taxon>Tricladiaceae</taxon>
        <taxon>Cudoniella</taxon>
    </lineage>
</organism>